<feature type="signal peptide" evidence="2">
    <location>
        <begin position="1"/>
        <end position="19"/>
    </location>
</feature>
<dbReference type="RefSeq" id="WP_094019762.1">
    <property type="nucleotide sequence ID" value="NZ_FXYF01000002.1"/>
</dbReference>
<name>A0A238K0U0_9RHOB</name>
<organism evidence="3 4">
    <name type="scientific">Maliponia aquimaris</name>
    <dbReference type="NCBI Taxonomy" id="1673631"/>
    <lineage>
        <taxon>Bacteria</taxon>
        <taxon>Pseudomonadati</taxon>
        <taxon>Pseudomonadota</taxon>
        <taxon>Alphaproteobacteria</taxon>
        <taxon>Rhodobacterales</taxon>
        <taxon>Paracoccaceae</taxon>
        <taxon>Maliponia</taxon>
    </lineage>
</organism>
<accession>A0A238K0U0</accession>
<keyword evidence="1" id="KW-0472">Membrane</keyword>
<dbReference type="EMBL" id="FXYF01000002">
    <property type="protein sequence ID" value="SMX36528.1"/>
    <property type="molecule type" value="Genomic_DNA"/>
</dbReference>
<evidence type="ECO:0008006" key="5">
    <source>
        <dbReference type="Google" id="ProtNLM"/>
    </source>
</evidence>
<evidence type="ECO:0000313" key="4">
    <source>
        <dbReference type="Proteomes" id="UP000207598"/>
    </source>
</evidence>
<evidence type="ECO:0000256" key="2">
    <source>
        <dbReference type="SAM" id="SignalP"/>
    </source>
</evidence>
<keyword evidence="4" id="KW-1185">Reference proteome</keyword>
<keyword evidence="1" id="KW-0812">Transmembrane</keyword>
<proteinExistence type="predicted"/>
<protein>
    <recommendedName>
        <fullName evidence="5">Ferrochelatase</fullName>
    </recommendedName>
</protein>
<evidence type="ECO:0000313" key="3">
    <source>
        <dbReference type="EMBL" id="SMX36528.1"/>
    </source>
</evidence>
<keyword evidence="2" id="KW-0732">Signal</keyword>
<keyword evidence="1" id="KW-1133">Transmembrane helix</keyword>
<sequence length="85" mass="8683">MKHLALTTALCAAMATGVAADQKMRLSPDQLRKDMVVSTQSFDIAEGSAATSSGAGLLIPLLLIVVLAAAVSSGGGGHGHHYYPY</sequence>
<dbReference type="AlphaFoldDB" id="A0A238K0U0"/>
<evidence type="ECO:0000256" key="1">
    <source>
        <dbReference type="SAM" id="Phobius"/>
    </source>
</evidence>
<gene>
    <name evidence="3" type="ORF">MAA8898_00901</name>
</gene>
<reference evidence="3 4" key="1">
    <citation type="submission" date="2017-05" db="EMBL/GenBank/DDBJ databases">
        <authorList>
            <person name="Song R."/>
            <person name="Chenine A.L."/>
            <person name="Ruprecht R.M."/>
        </authorList>
    </citation>
    <scope>NUCLEOTIDE SEQUENCE [LARGE SCALE GENOMIC DNA]</scope>
    <source>
        <strain evidence="3 4">CECT 8898</strain>
    </source>
</reference>
<dbReference type="Proteomes" id="UP000207598">
    <property type="component" value="Unassembled WGS sequence"/>
</dbReference>
<feature type="transmembrane region" description="Helical" evidence="1">
    <location>
        <begin position="44"/>
        <end position="71"/>
    </location>
</feature>
<feature type="chain" id="PRO_5013371371" description="Ferrochelatase" evidence="2">
    <location>
        <begin position="20"/>
        <end position="85"/>
    </location>
</feature>